<dbReference type="PANTHER" id="PTHR10339">
    <property type="entry name" value="ADP-RIBOSYLTRANSFERASE"/>
    <property type="match status" value="1"/>
</dbReference>
<gene>
    <name evidence="11" type="primary">Madprt</name>
    <name evidence="11" type="ORF">GEOCAL_R08634</name>
</gene>
<keyword evidence="6 10" id="KW-0521">NADP</keyword>
<dbReference type="InterPro" id="IPR000768">
    <property type="entry name" value="ART"/>
</dbReference>
<dbReference type="GO" id="GO:0044194">
    <property type="term" value="C:cytolytic granule"/>
    <property type="evidence" value="ECO:0007669"/>
    <property type="project" value="UniProtKB-ARBA"/>
</dbReference>
<reference evidence="11 12" key="1">
    <citation type="submission" date="2019-09" db="EMBL/GenBank/DDBJ databases">
        <title>Bird 10,000 Genomes (B10K) Project - Family phase.</title>
        <authorList>
            <person name="Zhang G."/>
        </authorList>
    </citation>
    <scope>NUCLEOTIDE SEQUENCE [LARGE SCALE GENOMIC DNA]</scope>
    <source>
        <strain evidence="11">B10K-CU-031-07</strain>
        <tissue evidence="11">Muscle</tissue>
    </source>
</reference>
<dbReference type="AlphaFoldDB" id="A0A7K4JRX2"/>
<proteinExistence type="inferred from homology"/>
<dbReference type="InterPro" id="IPR050999">
    <property type="entry name" value="ADP-ribosyltransferase_ARG"/>
</dbReference>
<dbReference type="Proteomes" id="UP000531151">
    <property type="component" value="Unassembled WGS sequence"/>
</dbReference>
<sequence>MELLALVLLVGTLPTGGVAPQAPDPAPIAEVHLDLVPSSFDDRYVGCVGAMEEELEHLNRSEFANNSIYAQAWTIAADEWRSRRARIPQPPALRPEHATAILAYTQQGPLHGVFNAAVREGGRSRRQYLDVFRFKALHFLLSEALRVLRDARPSRCHRVYRGIRGIRFTAREHQLMRFGHFASASLRNESAAPFGRDTLFSVETCYGVAIRDFSFYPEEDEVLIPPFESFEVTRVARDGERALIELRSQNALNIYNCEWVQGDVWGGMGWG</sequence>
<comment type="catalytic activity">
    <reaction evidence="9 10">
        <text>L-arginyl-[protein] + NAD(+) = N(omega)-(ADP-D-ribosyl)-L-arginyl-[protein] + nicotinamide + H(+)</text>
        <dbReference type="Rhea" id="RHEA:19149"/>
        <dbReference type="Rhea" id="RHEA-COMP:10532"/>
        <dbReference type="Rhea" id="RHEA-COMP:15087"/>
        <dbReference type="ChEBI" id="CHEBI:15378"/>
        <dbReference type="ChEBI" id="CHEBI:17154"/>
        <dbReference type="ChEBI" id="CHEBI:29965"/>
        <dbReference type="ChEBI" id="CHEBI:57540"/>
        <dbReference type="ChEBI" id="CHEBI:142554"/>
        <dbReference type="EC" id="2.4.2.31"/>
    </reaction>
</comment>
<keyword evidence="5 10" id="KW-0732">Signal</keyword>
<dbReference type="PRINTS" id="PR00970">
    <property type="entry name" value="RIBTRNSFRASE"/>
</dbReference>
<evidence type="ECO:0000256" key="8">
    <source>
        <dbReference type="ARBA" id="ARBA00023157"/>
    </source>
</evidence>
<accession>A0A7K4JRX2</accession>
<protein>
    <recommendedName>
        <fullName evidence="10">NAD(P)(+)--arginine ADP-ribosyltransferase</fullName>
        <ecNumber evidence="10">2.4.2.31</ecNumber>
    </recommendedName>
    <alternativeName>
        <fullName evidence="10">Mono(ADP-ribosyl)transferase</fullName>
    </alternativeName>
</protein>
<evidence type="ECO:0000256" key="10">
    <source>
        <dbReference type="RuleBase" id="RU361228"/>
    </source>
</evidence>
<feature type="non-terminal residue" evidence="11">
    <location>
        <position position="1"/>
    </location>
</feature>
<keyword evidence="4" id="KW-0548">Nucleotidyltransferase</keyword>
<dbReference type="GO" id="GO:0016779">
    <property type="term" value="F:nucleotidyltransferase activity"/>
    <property type="evidence" value="ECO:0007669"/>
    <property type="project" value="UniProtKB-KW"/>
</dbReference>
<dbReference type="GO" id="GO:0003950">
    <property type="term" value="F:NAD+ poly-ADP-ribosyltransferase activity"/>
    <property type="evidence" value="ECO:0007669"/>
    <property type="project" value="UniProtKB-ARBA"/>
</dbReference>
<evidence type="ECO:0000313" key="11">
    <source>
        <dbReference type="EMBL" id="NWH67617.1"/>
    </source>
</evidence>
<dbReference type="OrthoDB" id="423533at2759"/>
<evidence type="ECO:0000256" key="6">
    <source>
        <dbReference type="ARBA" id="ARBA00022857"/>
    </source>
</evidence>
<dbReference type="GO" id="GO:0046677">
    <property type="term" value="P:response to antibiotic"/>
    <property type="evidence" value="ECO:0007669"/>
    <property type="project" value="UniProtKB-ARBA"/>
</dbReference>
<evidence type="ECO:0000256" key="1">
    <source>
        <dbReference type="ARBA" id="ARBA00009558"/>
    </source>
</evidence>
<feature type="non-terminal residue" evidence="11">
    <location>
        <position position="271"/>
    </location>
</feature>
<dbReference type="SUPFAM" id="SSF56399">
    <property type="entry name" value="ADP-ribosylation"/>
    <property type="match status" value="1"/>
</dbReference>
<keyword evidence="3 10" id="KW-0808">Transferase</keyword>
<dbReference type="GO" id="GO:0106274">
    <property type="term" value="F:NAD+-protein-arginine ADP-ribosyltransferase activity"/>
    <property type="evidence" value="ECO:0007669"/>
    <property type="project" value="UniProtKB-EC"/>
</dbReference>
<comment type="caution">
    <text evidence="11">The sequence shown here is derived from an EMBL/GenBank/DDBJ whole genome shotgun (WGS) entry which is preliminary data.</text>
</comment>
<dbReference type="PROSITE" id="PS51996">
    <property type="entry name" value="TR_MART"/>
    <property type="match status" value="1"/>
</dbReference>
<evidence type="ECO:0000256" key="5">
    <source>
        <dbReference type="ARBA" id="ARBA00022729"/>
    </source>
</evidence>
<dbReference type="PROSITE" id="PS01291">
    <property type="entry name" value="ART"/>
    <property type="match status" value="1"/>
</dbReference>
<comment type="similarity">
    <text evidence="1 10">Belongs to the Arg-specific ADP-ribosyltransferase family.</text>
</comment>
<dbReference type="EC" id="2.4.2.31" evidence="10"/>
<organism evidence="11 12">
    <name type="scientific">Geococcyx californianus</name>
    <name type="common">Greater roadrunner</name>
    <name type="synonym">Saurothera californiana</name>
    <dbReference type="NCBI Taxonomy" id="8947"/>
    <lineage>
        <taxon>Eukaryota</taxon>
        <taxon>Metazoa</taxon>
        <taxon>Chordata</taxon>
        <taxon>Craniata</taxon>
        <taxon>Vertebrata</taxon>
        <taxon>Euteleostomi</taxon>
        <taxon>Archelosauria</taxon>
        <taxon>Archosauria</taxon>
        <taxon>Dinosauria</taxon>
        <taxon>Saurischia</taxon>
        <taxon>Theropoda</taxon>
        <taxon>Coelurosauria</taxon>
        <taxon>Aves</taxon>
        <taxon>Neognathae</taxon>
        <taxon>Neoaves</taxon>
        <taxon>Otidimorphae</taxon>
        <taxon>Cuculiformes</taxon>
        <taxon>Neomorphidae</taxon>
        <taxon>Geococcyx</taxon>
    </lineage>
</organism>
<feature type="signal peptide" evidence="10">
    <location>
        <begin position="1"/>
        <end position="17"/>
    </location>
</feature>
<evidence type="ECO:0000256" key="2">
    <source>
        <dbReference type="ARBA" id="ARBA00022676"/>
    </source>
</evidence>
<evidence type="ECO:0000256" key="7">
    <source>
        <dbReference type="ARBA" id="ARBA00023027"/>
    </source>
</evidence>
<evidence type="ECO:0000256" key="9">
    <source>
        <dbReference type="ARBA" id="ARBA00047597"/>
    </source>
</evidence>
<dbReference type="Gene3D" id="3.90.176.10">
    <property type="entry name" value="Toxin ADP-ribosyltransferase, Chain A, domain 1"/>
    <property type="match status" value="1"/>
</dbReference>
<name>A0A7K4JRX2_GEOCA</name>
<evidence type="ECO:0000256" key="3">
    <source>
        <dbReference type="ARBA" id="ARBA00022679"/>
    </source>
</evidence>
<keyword evidence="8" id="KW-1015">Disulfide bond</keyword>
<feature type="chain" id="PRO_5029945639" description="NAD(P)(+)--arginine ADP-ribosyltransferase" evidence="10">
    <location>
        <begin position="18"/>
        <end position="271"/>
    </location>
</feature>
<dbReference type="FunFam" id="3.90.176.10:FF:000001">
    <property type="entry name" value="NAD(P)(+)--arginine ADP-ribosyltransferase"/>
    <property type="match status" value="1"/>
</dbReference>
<keyword evidence="7 10" id="KW-0520">NAD</keyword>
<evidence type="ECO:0000256" key="4">
    <source>
        <dbReference type="ARBA" id="ARBA00022695"/>
    </source>
</evidence>
<keyword evidence="12" id="KW-1185">Reference proteome</keyword>
<dbReference type="PANTHER" id="PTHR10339:SF19">
    <property type="entry name" value="GPI-LINKED NAD(P)(+)--ARGININE ADP-RIBOSYLTRANSFERASE 1"/>
    <property type="match status" value="1"/>
</dbReference>
<dbReference type="Pfam" id="PF01129">
    <property type="entry name" value="ART"/>
    <property type="match status" value="1"/>
</dbReference>
<dbReference type="GO" id="GO:0005615">
    <property type="term" value="C:extracellular space"/>
    <property type="evidence" value="ECO:0007669"/>
    <property type="project" value="UniProtKB-ARBA"/>
</dbReference>
<keyword evidence="2 10" id="KW-0328">Glycosyltransferase</keyword>
<evidence type="ECO:0000313" key="12">
    <source>
        <dbReference type="Proteomes" id="UP000531151"/>
    </source>
</evidence>
<dbReference type="EMBL" id="VWPV01044544">
    <property type="protein sequence ID" value="NWH67617.1"/>
    <property type="molecule type" value="Genomic_DNA"/>
</dbReference>